<comment type="caution">
    <text evidence="2">The sequence shown here is derived from an EMBL/GenBank/DDBJ whole genome shotgun (WGS) entry which is preliminary data.</text>
</comment>
<feature type="compositionally biased region" description="Low complexity" evidence="1">
    <location>
        <begin position="95"/>
        <end position="130"/>
    </location>
</feature>
<evidence type="ECO:0000313" key="3">
    <source>
        <dbReference type="Proteomes" id="UP000602905"/>
    </source>
</evidence>
<protein>
    <submittedName>
        <fullName evidence="2">Uncharacterized protein</fullName>
    </submittedName>
</protein>
<dbReference type="AlphaFoldDB" id="A0A8H7HP83"/>
<reference evidence="2" key="1">
    <citation type="submission" date="2020-09" db="EMBL/GenBank/DDBJ databases">
        <title>Comparative genome analyses of four rice-infecting Rhizoctonia solani isolates reveal extensive enrichment of homogalacturonan modification genes.</title>
        <authorList>
            <person name="Lee D.-Y."/>
            <person name="Jeon J."/>
            <person name="Kim K.-T."/>
            <person name="Cheong K."/>
            <person name="Song H."/>
            <person name="Choi G."/>
            <person name="Ko J."/>
            <person name="Opiyo S.O."/>
            <person name="Zuo S."/>
            <person name="Madhav S."/>
            <person name="Lee Y.-H."/>
            <person name="Wang G.-L."/>
        </authorList>
    </citation>
    <scope>NUCLEOTIDE SEQUENCE</scope>
    <source>
        <strain evidence="2">AG1-IA WGL</strain>
    </source>
</reference>
<feature type="region of interest" description="Disordered" evidence="1">
    <location>
        <begin position="86"/>
        <end position="141"/>
    </location>
</feature>
<dbReference type="EMBL" id="JACYCD010000053">
    <property type="protein sequence ID" value="KAF8705263.1"/>
    <property type="molecule type" value="Genomic_DNA"/>
</dbReference>
<name>A0A8H7HP83_9AGAM</name>
<evidence type="ECO:0000313" key="2">
    <source>
        <dbReference type="EMBL" id="KAF8705263.1"/>
    </source>
</evidence>
<accession>A0A8H7HP83</accession>
<gene>
    <name evidence="2" type="ORF">RHS03_05286</name>
</gene>
<evidence type="ECO:0000256" key="1">
    <source>
        <dbReference type="SAM" id="MobiDB-lite"/>
    </source>
</evidence>
<feature type="non-terminal residue" evidence="2">
    <location>
        <position position="153"/>
    </location>
</feature>
<dbReference type="Proteomes" id="UP000602905">
    <property type="component" value="Unassembled WGS sequence"/>
</dbReference>
<dbReference type="OrthoDB" id="9977870at2759"/>
<sequence>MNEENELMLERAAHLQLLDLEDRRAELIADDPIALTELEITYDLIEADIQTALQSIRDRRIARAVYSAGRTADSALIARIAQAESSAQEERRRLLGLSRHSSRRPSASSSGSSDISNPSNPLSLSNFEPSEPGSPDSSTTNLPGLVVLLGIRY</sequence>
<proteinExistence type="predicted"/>
<organism evidence="2 3">
    <name type="scientific">Rhizoctonia solani</name>
    <dbReference type="NCBI Taxonomy" id="456999"/>
    <lineage>
        <taxon>Eukaryota</taxon>
        <taxon>Fungi</taxon>
        <taxon>Dikarya</taxon>
        <taxon>Basidiomycota</taxon>
        <taxon>Agaricomycotina</taxon>
        <taxon>Agaricomycetes</taxon>
        <taxon>Cantharellales</taxon>
        <taxon>Ceratobasidiaceae</taxon>
        <taxon>Rhizoctonia</taxon>
    </lineage>
</organism>